<gene>
    <name evidence="2" type="ORF">N2599_31135</name>
</gene>
<proteinExistence type="predicted"/>
<reference evidence="2" key="1">
    <citation type="submission" date="2022-09" db="EMBL/GenBank/DDBJ databases">
        <title>Australian commercial rhizobial inoculants.</title>
        <authorList>
            <person name="Kohlmeier M.G."/>
            <person name="O'Hara G.W."/>
            <person name="Colombi E."/>
            <person name="Ramsay J.P."/>
            <person name="Terpolilli J."/>
        </authorList>
    </citation>
    <scope>NUCLEOTIDE SEQUENCE</scope>
    <source>
        <strain evidence="2">WSM1592</strain>
        <plasmid evidence="2">pWSM1592_1</plasmid>
    </source>
</reference>
<organism evidence="2 3">
    <name type="scientific">Rhizobium sullae</name>
    <name type="common">Rhizobium hedysari</name>
    <dbReference type="NCBI Taxonomy" id="50338"/>
    <lineage>
        <taxon>Bacteria</taxon>
        <taxon>Pseudomonadati</taxon>
        <taxon>Pseudomonadota</taxon>
        <taxon>Alphaproteobacteria</taxon>
        <taxon>Hyphomicrobiales</taxon>
        <taxon>Rhizobiaceae</taxon>
        <taxon>Rhizobium/Agrobacterium group</taxon>
        <taxon>Rhizobium</taxon>
    </lineage>
</organism>
<dbReference type="Proteomes" id="UP001060123">
    <property type="component" value="Plasmid pWSM1592_1"/>
</dbReference>
<keyword evidence="3" id="KW-1185">Reference proteome</keyword>
<dbReference type="EMBL" id="CP104144">
    <property type="protein sequence ID" value="UWU17226.1"/>
    <property type="molecule type" value="Genomic_DNA"/>
</dbReference>
<dbReference type="RefSeq" id="WP_143534101.1">
    <property type="nucleotide sequence ID" value="NZ_CP104144.1"/>
</dbReference>
<keyword evidence="2" id="KW-0614">Plasmid</keyword>
<evidence type="ECO:0000256" key="1">
    <source>
        <dbReference type="SAM" id="MobiDB-lite"/>
    </source>
</evidence>
<sequence length="97" mass="10747">MDLDRLKYWELCICRDFGMADVASHPALKDGLIHRRDETKIESNENVSSRSCTHVEPIGRGYRPGHAGSGPKQGGAVTPLNFQFEIESMSFKLTAAP</sequence>
<evidence type="ECO:0000313" key="2">
    <source>
        <dbReference type="EMBL" id="UWU17226.1"/>
    </source>
</evidence>
<feature type="region of interest" description="Disordered" evidence="1">
    <location>
        <begin position="40"/>
        <end position="74"/>
    </location>
</feature>
<protein>
    <submittedName>
        <fullName evidence="2">Uncharacterized protein</fullName>
    </submittedName>
</protein>
<name>A0ABY5XT17_RHISU</name>
<evidence type="ECO:0000313" key="3">
    <source>
        <dbReference type="Proteomes" id="UP001060123"/>
    </source>
</evidence>
<geneLocation type="plasmid" evidence="2 3">
    <name>pWSM1592_1</name>
</geneLocation>
<accession>A0ABY5XT17</accession>